<comment type="similarity">
    <text evidence="1 4">Belongs to the methyltransferase superfamily. METL family.</text>
</comment>
<protein>
    <recommendedName>
        <fullName evidence="4">tRNA N(3)-methylcytidine methyltransferase</fullName>
        <ecNumber evidence="4">2.1.1.-</ecNumber>
    </recommendedName>
</protein>
<comment type="function">
    <text evidence="4">S-adenosyl-L-methionine-dependent methyltransferase.</text>
</comment>
<dbReference type="Pfam" id="PF08242">
    <property type="entry name" value="Methyltransf_12"/>
    <property type="match status" value="1"/>
</dbReference>
<dbReference type="PIRSF" id="PIRSF037755">
    <property type="entry name" value="Mettl2_prd"/>
    <property type="match status" value="1"/>
</dbReference>
<keyword evidence="3 4" id="KW-0808">Transferase</keyword>
<name>A0AAJ5YYI8_9BASI</name>
<feature type="domain" description="Methyltransferase type 12" evidence="6">
    <location>
        <begin position="120"/>
        <end position="228"/>
    </location>
</feature>
<dbReference type="InterPro" id="IPR026113">
    <property type="entry name" value="METTL2/6/8-like"/>
</dbReference>
<sequence>MSHRKKVTSSVRSLTEGAPDHTVGSRILDDDQDVWDFNAWDHVEPPEEHIAMVDELLAKQAETRVDQVNADNYHQNAAKYWDTFYSRHENRFFKDRKWLHLEFPELVQATNNDAGPMRIVEVGCGAGNTVFPLLEMNQNPALELVACDYAEQAVNVVQTNPLCQDPPLGHCQAHVWDLSAGTASEASLPPGIEPGSVDIVVLVFVFSALHPREWASAVKNVYTMLRPKTGLVLFRDYGRHDLPQLRFKKNRLLDDNFYVRGDGTRVYFFDPQELYTAFDAMSREASQSELDHSENSAENAGPQSLAINYATALPTSNSSARPMSEPQFVTLQMAVDRRLLVNRKERKRMYRVWVQAKFRKR</sequence>
<evidence type="ECO:0000256" key="4">
    <source>
        <dbReference type="PIRNR" id="PIRNR037755"/>
    </source>
</evidence>
<evidence type="ECO:0000256" key="2">
    <source>
        <dbReference type="ARBA" id="ARBA00022603"/>
    </source>
</evidence>
<dbReference type="Proteomes" id="UP001219567">
    <property type="component" value="Chromosome 3"/>
</dbReference>
<gene>
    <name evidence="7" type="ORF">MYAM1_002668</name>
</gene>
<evidence type="ECO:0000259" key="6">
    <source>
        <dbReference type="Pfam" id="PF08242"/>
    </source>
</evidence>
<dbReference type="CDD" id="cd02440">
    <property type="entry name" value="AdoMet_MTases"/>
    <property type="match status" value="1"/>
</dbReference>
<evidence type="ECO:0000256" key="1">
    <source>
        <dbReference type="ARBA" id="ARBA00009725"/>
    </source>
</evidence>
<evidence type="ECO:0000313" key="7">
    <source>
        <dbReference type="EMBL" id="WFC99922.1"/>
    </source>
</evidence>
<feature type="region of interest" description="Disordered" evidence="5">
    <location>
        <begin position="1"/>
        <end position="26"/>
    </location>
</feature>
<dbReference type="PANTHER" id="PTHR22809:SF11">
    <property type="entry name" value="TRNA N(3)-METHYLCYTIDINE METHYLTRANSFERASE METTL2"/>
    <property type="match status" value="1"/>
</dbReference>
<accession>A0AAJ5YYI8</accession>
<dbReference type="EMBL" id="CP119945">
    <property type="protein sequence ID" value="WFC99922.1"/>
    <property type="molecule type" value="Genomic_DNA"/>
</dbReference>
<dbReference type="GO" id="GO:0032259">
    <property type="term" value="P:methylation"/>
    <property type="evidence" value="ECO:0007669"/>
    <property type="project" value="UniProtKB-KW"/>
</dbReference>
<dbReference type="AlphaFoldDB" id="A0AAJ5YYI8"/>
<dbReference type="Gene3D" id="3.40.50.150">
    <property type="entry name" value="Vaccinia Virus protein VP39"/>
    <property type="match status" value="1"/>
</dbReference>
<evidence type="ECO:0000256" key="5">
    <source>
        <dbReference type="SAM" id="MobiDB-lite"/>
    </source>
</evidence>
<keyword evidence="8" id="KW-1185">Reference proteome</keyword>
<keyword evidence="2 4" id="KW-0489">Methyltransferase</keyword>
<proteinExistence type="inferred from homology"/>
<dbReference type="EC" id="2.1.1.-" evidence="4"/>
<dbReference type="SUPFAM" id="SSF53335">
    <property type="entry name" value="S-adenosyl-L-methionine-dependent methyltransferases"/>
    <property type="match status" value="1"/>
</dbReference>
<dbReference type="InterPro" id="IPR029063">
    <property type="entry name" value="SAM-dependent_MTases_sf"/>
</dbReference>
<dbReference type="PANTHER" id="PTHR22809">
    <property type="entry name" value="METHYLTRANSFERASE-RELATED"/>
    <property type="match status" value="1"/>
</dbReference>
<evidence type="ECO:0000313" key="8">
    <source>
        <dbReference type="Proteomes" id="UP001219567"/>
    </source>
</evidence>
<reference evidence="7 8" key="1">
    <citation type="submission" date="2023-03" db="EMBL/GenBank/DDBJ databases">
        <title>Mating type loci evolution in Malassezia.</title>
        <authorList>
            <person name="Coelho M.A."/>
        </authorList>
    </citation>
    <scope>NUCLEOTIDE SEQUENCE [LARGE SCALE GENOMIC DNA]</scope>
    <source>
        <strain evidence="7 8">CBS 9725</strain>
    </source>
</reference>
<organism evidence="7 8">
    <name type="scientific">Malassezia yamatoensis</name>
    <dbReference type="NCBI Taxonomy" id="253288"/>
    <lineage>
        <taxon>Eukaryota</taxon>
        <taxon>Fungi</taxon>
        <taxon>Dikarya</taxon>
        <taxon>Basidiomycota</taxon>
        <taxon>Ustilaginomycotina</taxon>
        <taxon>Malasseziomycetes</taxon>
        <taxon>Malasseziales</taxon>
        <taxon>Malasseziaceae</taxon>
        <taxon>Malassezia</taxon>
    </lineage>
</organism>
<evidence type="ECO:0000256" key="3">
    <source>
        <dbReference type="ARBA" id="ARBA00022679"/>
    </source>
</evidence>
<dbReference type="GO" id="GO:0052735">
    <property type="term" value="F:tRNA (cytidine-3-)-methyltransferase activity"/>
    <property type="evidence" value="ECO:0007669"/>
    <property type="project" value="TreeGrafter"/>
</dbReference>
<dbReference type="InterPro" id="IPR013217">
    <property type="entry name" value="Methyltransf_12"/>
</dbReference>